<comment type="caution">
    <text evidence="1">The sequence shown here is derived from an EMBL/GenBank/DDBJ whole genome shotgun (WGS) entry which is preliminary data.</text>
</comment>
<proteinExistence type="predicted"/>
<organism evidence="1 2">
    <name type="scientific">Cudoniella acicularis</name>
    <dbReference type="NCBI Taxonomy" id="354080"/>
    <lineage>
        <taxon>Eukaryota</taxon>
        <taxon>Fungi</taxon>
        <taxon>Dikarya</taxon>
        <taxon>Ascomycota</taxon>
        <taxon>Pezizomycotina</taxon>
        <taxon>Leotiomycetes</taxon>
        <taxon>Helotiales</taxon>
        <taxon>Tricladiaceae</taxon>
        <taxon>Cudoniella</taxon>
    </lineage>
</organism>
<evidence type="ECO:0000313" key="2">
    <source>
        <dbReference type="Proteomes" id="UP000566819"/>
    </source>
</evidence>
<dbReference type="AlphaFoldDB" id="A0A8H4W201"/>
<name>A0A8H4W201_9HELO</name>
<protein>
    <submittedName>
        <fullName evidence="1">Uncharacterized protein</fullName>
    </submittedName>
</protein>
<keyword evidence="2" id="KW-1185">Reference proteome</keyword>
<dbReference type="OrthoDB" id="3567920at2759"/>
<evidence type="ECO:0000313" key="1">
    <source>
        <dbReference type="EMBL" id="KAF4630626.1"/>
    </source>
</evidence>
<sequence length="79" mass="8944">MASEDFYQSNVTVNLSPDEQSVLMDHCKELVIKAGGTVREDMSRFFGYIGRFTLPNGVENPIKDDDEKFKGKICTYFLG</sequence>
<reference evidence="1 2" key="1">
    <citation type="submission" date="2020-03" db="EMBL/GenBank/DDBJ databases">
        <title>Draft Genome Sequence of Cudoniella acicularis.</title>
        <authorList>
            <person name="Buettner E."/>
            <person name="Kellner H."/>
        </authorList>
    </citation>
    <scope>NUCLEOTIDE SEQUENCE [LARGE SCALE GENOMIC DNA]</scope>
    <source>
        <strain evidence="1 2">DSM 108380</strain>
    </source>
</reference>
<accession>A0A8H4W201</accession>
<dbReference type="EMBL" id="JAAMPI010000531">
    <property type="protein sequence ID" value="KAF4630626.1"/>
    <property type="molecule type" value="Genomic_DNA"/>
</dbReference>
<dbReference type="Proteomes" id="UP000566819">
    <property type="component" value="Unassembled WGS sequence"/>
</dbReference>
<gene>
    <name evidence="1" type="ORF">G7Y89_g7511</name>
</gene>